<dbReference type="Gene3D" id="2.120.10.30">
    <property type="entry name" value="TolB, C-terminal domain"/>
    <property type="match status" value="1"/>
</dbReference>
<evidence type="ECO:0000313" key="19">
    <source>
        <dbReference type="Proteomes" id="UP000001070"/>
    </source>
</evidence>
<keyword evidence="9" id="KW-0963">Cytoplasm</keyword>
<feature type="binding site" evidence="15">
    <location>
        <position position="278"/>
    </location>
    <ligand>
        <name>a divalent metal cation</name>
        <dbReference type="ChEBI" id="CHEBI:60240"/>
    </ligand>
</feature>
<evidence type="ECO:0000256" key="4">
    <source>
        <dbReference type="ARBA" id="ARBA00001946"/>
    </source>
</evidence>
<evidence type="ECO:0000256" key="11">
    <source>
        <dbReference type="ARBA" id="ARBA00022801"/>
    </source>
</evidence>
<evidence type="ECO:0000256" key="5">
    <source>
        <dbReference type="ARBA" id="ARBA00004496"/>
    </source>
</evidence>
<comment type="cofactor">
    <cofactor evidence="3">
        <name>Mn(2+)</name>
        <dbReference type="ChEBI" id="CHEBI:29035"/>
    </cofactor>
</comment>
<evidence type="ECO:0000256" key="13">
    <source>
        <dbReference type="ARBA" id="ARBA00032464"/>
    </source>
</evidence>
<dbReference type="EC" id="3.1.1.17" evidence="7"/>
<dbReference type="STRING" id="7222.B4JNC0"/>
<feature type="domain" description="SMP-30/Gluconolactonase/LRE-like region" evidence="17">
    <location>
        <begin position="133"/>
        <end position="391"/>
    </location>
</feature>
<dbReference type="InterPro" id="IPR013658">
    <property type="entry name" value="SGL"/>
</dbReference>
<evidence type="ECO:0000256" key="14">
    <source>
        <dbReference type="PIRSR" id="PIRSR605511-1"/>
    </source>
</evidence>
<accession>B4JNC0</accession>
<dbReference type="EMBL" id="CH916371">
    <property type="protein sequence ID" value="EDV92213.1"/>
    <property type="molecule type" value="Genomic_DNA"/>
</dbReference>
<dbReference type="FunFam" id="2.120.10.30:FF:000027">
    <property type="entry name" value="Regucalcin homologue"/>
    <property type="match status" value="1"/>
</dbReference>
<dbReference type="Proteomes" id="UP000001070">
    <property type="component" value="Unassembled WGS sequence"/>
</dbReference>
<evidence type="ECO:0000256" key="2">
    <source>
        <dbReference type="ARBA" id="ARBA00001913"/>
    </source>
</evidence>
<dbReference type="InterPro" id="IPR005511">
    <property type="entry name" value="SMP-30"/>
</dbReference>
<evidence type="ECO:0000313" key="18">
    <source>
        <dbReference type="EMBL" id="EDV92213.1"/>
    </source>
</evidence>
<protein>
    <recommendedName>
        <fullName evidence="8">Regucalcin</fullName>
        <ecNumber evidence="7">3.1.1.17</ecNumber>
    </recommendedName>
    <alternativeName>
        <fullName evidence="13">Gluconolactonase</fullName>
    </alternativeName>
</protein>
<feature type="active site" description="Proton donor/acceptor" evidence="14">
    <location>
        <position position="332"/>
    </location>
</feature>
<dbReference type="PANTHER" id="PTHR10907:SF66">
    <property type="entry name" value="MIP34848P1-RELATED"/>
    <property type="match status" value="1"/>
</dbReference>
<keyword evidence="19" id="KW-1185">Reference proteome</keyword>
<dbReference type="OMA" id="LWRCRAD"/>
<evidence type="ECO:0000256" key="3">
    <source>
        <dbReference type="ARBA" id="ARBA00001936"/>
    </source>
</evidence>
<sequence length="421" mass="46539">MKSSQSETKEQPSKHTRHQPKYTQQQRADDNEDDDDDNDDADVDDDVVAGGAGQRVVVAVVIRSSSSGRQPFCVERKVDDDEGDSGLDCLPGCGSAVPCKRINNRAESTRQQQQQQQQMSYTVEPLPDSYAGLGEGPHWDVARQSLYMVDLEAGSLMRYDYKQNKMYKTRIEGETLAGFVLPIAGSTDEFAVGCGRRVVIVNWDGVSPVAKVVRTLFAVQPEYEENRFNDAKADPQGRLFAGTMRYIGDEFVHRHGELYKWEAGGNVSLVKSDVGISNGLAWDEKAKKFYYIDTTDYEVKSYDYNFETGVASNPKVIYNLRKTSPKDHLLPDGMTIDTEGNLYVATFNGATIYKVNPSTGQVLLEIKLPTKQITSAAFGGPNLDILYVTTAAKFEQPTPAGTTYKVTGLNARGYPGVSLKI</sequence>
<comment type="subcellular location">
    <subcellularLocation>
        <location evidence="5">Cytoplasm</location>
    </subcellularLocation>
</comment>
<dbReference type="GO" id="GO:0005634">
    <property type="term" value="C:nucleus"/>
    <property type="evidence" value="ECO:0007669"/>
    <property type="project" value="EnsemblMetazoa"/>
</dbReference>
<dbReference type="eggNOG" id="KOG4499">
    <property type="taxonomic scope" value="Eukaryota"/>
</dbReference>
<dbReference type="FunCoup" id="B4JNC0">
    <property type="interactions" value="60"/>
</dbReference>
<comment type="cofactor">
    <cofactor evidence="4">
        <name>Mg(2+)</name>
        <dbReference type="ChEBI" id="CHEBI:18420"/>
    </cofactor>
</comment>
<evidence type="ECO:0000256" key="12">
    <source>
        <dbReference type="ARBA" id="ARBA00022837"/>
    </source>
</evidence>
<name>B4JNC0_DROGR</name>
<dbReference type="InParanoid" id="B4JNC0"/>
<evidence type="ECO:0000256" key="10">
    <source>
        <dbReference type="ARBA" id="ARBA00022723"/>
    </source>
</evidence>
<dbReference type="GO" id="GO:0005509">
    <property type="term" value="F:calcium ion binding"/>
    <property type="evidence" value="ECO:0007669"/>
    <property type="project" value="TreeGrafter"/>
</dbReference>
<evidence type="ECO:0000256" key="7">
    <source>
        <dbReference type="ARBA" id="ARBA00013227"/>
    </source>
</evidence>
<dbReference type="PANTHER" id="PTHR10907">
    <property type="entry name" value="REGUCALCIN"/>
    <property type="match status" value="1"/>
</dbReference>
<evidence type="ECO:0000256" key="1">
    <source>
        <dbReference type="ARBA" id="ARBA00001589"/>
    </source>
</evidence>
<dbReference type="Pfam" id="PF08450">
    <property type="entry name" value="SGL"/>
    <property type="match status" value="1"/>
</dbReference>
<keyword evidence="10 15" id="KW-0479">Metal-binding</keyword>
<feature type="region of interest" description="Disordered" evidence="16">
    <location>
        <begin position="1"/>
        <end position="50"/>
    </location>
</feature>
<feature type="binding site" evidence="15">
    <location>
        <position position="229"/>
    </location>
    <ligand>
        <name>substrate</name>
    </ligand>
</feature>
<evidence type="ECO:0000259" key="17">
    <source>
        <dbReference type="Pfam" id="PF08450"/>
    </source>
</evidence>
<dbReference type="AlphaFoldDB" id="B4JNC0"/>
<keyword evidence="15" id="KW-0862">Zinc</keyword>
<organism evidence="19">
    <name type="scientific">Drosophila grimshawi</name>
    <name type="common">Hawaiian fruit fly</name>
    <name type="synonym">Idiomyia grimshawi</name>
    <dbReference type="NCBI Taxonomy" id="7222"/>
    <lineage>
        <taxon>Eukaryota</taxon>
        <taxon>Metazoa</taxon>
        <taxon>Ecdysozoa</taxon>
        <taxon>Arthropoda</taxon>
        <taxon>Hexapoda</taxon>
        <taxon>Insecta</taxon>
        <taxon>Pterygota</taxon>
        <taxon>Neoptera</taxon>
        <taxon>Endopterygota</taxon>
        <taxon>Diptera</taxon>
        <taxon>Brachycera</taxon>
        <taxon>Muscomorpha</taxon>
        <taxon>Ephydroidea</taxon>
        <taxon>Drosophilidae</taxon>
        <taxon>Drosophila</taxon>
        <taxon>Hawaiian Drosophila</taxon>
    </lineage>
</organism>
<reference evidence="18 19" key="1">
    <citation type="journal article" date="2007" name="Nature">
        <title>Evolution of genes and genomes on the Drosophila phylogeny.</title>
        <authorList>
            <consortium name="Drosophila 12 Genomes Consortium"/>
            <person name="Clark A.G."/>
            <person name="Eisen M.B."/>
            <person name="Smith D.R."/>
            <person name="Bergman C.M."/>
            <person name="Oliver B."/>
            <person name="Markow T.A."/>
            <person name="Kaufman T.C."/>
            <person name="Kellis M."/>
            <person name="Gelbart W."/>
            <person name="Iyer V.N."/>
            <person name="Pollard D.A."/>
            <person name="Sackton T.B."/>
            <person name="Larracuente A.M."/>
            <person name="Singh N.D."/>
            <person name="Abad J.P."/>
            <person name="Abt D.N."/>
            <person name="Adryan B."/>
            <person name="Aguade M."/>
            <person name="Akashi H."/>
            <person name="Anderson W.W."/>
            <person name="Aquadro C.F."/>
            <person name="Ardell D.H."/>
            <person name="Arguello R."/>
            <person name="Artieri C.G."/>
            <person name="Barbash D.A."/>
            <person name="Barker D."/>
            <person name="Barsanti P."/>
            <person name="Batterham P."/>
            <person name="Batzoglou S."/>
            <person name="Begun D."/>
            <person name="Bhutkar A."/>
            <person name="Blanco E."/>
            <person name="Bosak S.A."/>
            <person name="Bradley R.K."/>
            <person name="Brand A.D."/>
            <person name="Brent M.R."/>
            <person name="Brooks A.N."/>
            <person name="Brown R.H."/>
            <person name="Butlin R.K."/>
            <person name="Caggese C."/>
            <person name="Calvi B.R."/>
            <person name="Bernardo de Carvalho A."/>
            <person name="Caspi A."/>
            <person name="Castrezana S."/>
            <person name="Celniker S.E."/>
            <person name="Chang J.L."/>
            <person name="Chapple C."/>
            <person name="Chatterji S."/>
            <person name="Chinwalla A."/>
            <person name="Civetta A."/>
            <person name="Clifton S.W."/>
            <person name="Comeron J.M."/>
            <person name="Costello J.C."/>
            <person name="Coyne J.A."/>
            <person name="Daub J."/>
            <person name="David R.G."/>
            <person name="Delcher A.L."/>
            <person name="Delehaunty K."/>
            <person name="Do C.B."/>
            <person name="Ebling H."/>
            <person name="Edwards K."/>
            <person name="Eickbush T."/>
            <person name="Evans J.D."/>
            <person name="Filipski A."/>
            <person name="Findeiss S."/>
            <person name="Freyhult E."/>
            <person name="Fulton L."/>
            <person name="Fulton R."/>
            <person name="Garcia A.C."/>
            <person name="Gardiner A."/>
            <person name="Garfield D.A."/>
            <person name="Garvin B.E."/>
            <person name="Gibson G."/>
            <person name="Gilbert D."/>
            <person name="Gnerre S."/>
            <person name="Godfrey J."/>
            <person name="Good R."/>
            <person name="Gotea V."/>
            <person name="Gravely B."/>
            <person name="Greenberg A.J."/>
            <person name="Griffiths-Jones S."/>
            <person name="Gross S."/>
            <person name="Guigo R."/>
            <person name="Gustafson E.A."/>
            <person name="Haerty W."/>
            <person name="Hahn M.W."/>
            <person name="Halligan D.L."/>
            <person name="Halpern A.L."/>
            <person name="Halter G.M."/>
            <person name="Han M.V."/>
            <person name="Heger A."/>
            <person name="Hillier L."/>
            <person name="Hinrichs A.S."/>
            <person name="Holmes I."/>
            <person name="Hoskins R.A."/>
            <person name="Hubisz M.J."/>
            <person name="Hultmark D."/>
            <person name="Huntley M.A."/>
            <person name="Jaffe D.B."/>
            <person name="Jagadeeshan S."/>
            <person name="Jeck W.R."/>
            <person name="Johnson J."/>
            <person name="Jones C.D."/>
            <person name="Jordan W.C."/>
            <person name="Karpen G.H."/>
            <person name="Kataoka E."/>
            <person name="Keightley P.D."/>
            <person name="Kheradpour P."/>
            <person name="Kirkness E.F."/>
            <person name="Koerich L.B."/>
            <person name="Kristiansen K."/>
            <person name="Kudrna D."/>
            <person name="Kulathinal R.J."/>
            <person name="Kumar S."/>
            <person name="Kwok R."/>
            <person name="Lander E."/>
            <person name="Langley C.H."/>
            <person name="Lapoint R."/>
            <person name="Lazzaro B.P."/>
            <person name="Lee S.J."/>
            <person name="Levesque L."/>
            <person name="Li R."/>
            <person name="Lin C.F."/>
            <person name="Lin M.F."/>
            <person name="Lindblad-Toh K."/>
            <person name="Llopart A."/>
            <person name="Long M."/>
            <person name="Low L."/>
            <person name="Lozovsky E."/>
            <person name="Lu J."/>
            <person name="Luo M."/>
            <person name="Machado C.A."/>
            <person name="Makalowski W."/>
            <person name="Marzo M."/>
            <person name="Matsuda M."/>
            <person name="Matzkin L."/>
            <person name="McAllister B."/>
            <person name="McBride C.S."/>
            <person name="McKernan B."/>
            <person name="McKernan K."/>
            <person name="Mendez-Lago M."/>
            <person name="Minx P."/>
            <person name="Mollenhauer M.U."/>
            <person name="Montooth K."/>
            <person name="Mount S.M."/>
            <person name="Mu X."/>
            <person name="Myers E."/>
            <person name="Negre B."/>
            <person name="Newfeld S."/>
            <person name="Nielsen R."/>
            <person name="Noor M.A."/>
            <person name="O'Grady P."/>
            <person name="Pachter L."/>
            <person name="Papaceit M."/>
            <person name="Parisi M.J."/>
            <person name="Parisi M."/>
            <person name="Parts L."/>
            <person name="Pedersen J.S."/>
            <person name="Pesole G."/>
            <person name="Phillippy A.M."/>
            <person name="Ponting C.P."/>
            <person name="Pop M."/>
            <person name="Porcelli D."/>
            <person name="Powell J.R."/>
            <person name="Prohaska S."/>
            <person name="Pruitt K."/>
            <person name="Puig M."/>
            <person name="Quesneville H."/>
            <person name="Ram K.R."/>
            <person name="Rand D."/>
            <person name="Rasmussen M.D."/>
            <person name="Reed L.K."/>
            <person name="Reenan R."/>
            <person name="Reily A."/>
            <person name="Remington K.A."/>
            <person name="Rieger T.T."/>
            <person name="Ritchie M.G."/>
            <person name="Robin C."/>
            <person name="Rogers Y.H."/>
            <person name="Rohde C."/>
            <person name="Rozas J."/>
            <person name="Rubenfield M.J."/>
            <person name="Ruiz A."/>
            <person name="Russo S."/>
            <person name="Salzberg S.L."/>
            <person name="Sanchez-Gracia A."/>
            <person name="Saranga D.J."/>
            <person name="Sato H."/>
            <person name="Schaeffer S.W."/>
            <person name="Schatz M.C."/>
            <person name="Schlenke T."/>
            <person name="Schwartz R."/>
            <person name="Segarra C."/>
            <person name="Singh R.S."/>
            <person name="Sirot L."/>
            <person name="Sirota M."/>
            <person name="Sisneros N.B."/>
            <person name="Smith C.D."/>
            <person name="Smith T.F."/>
            <person name="Spieth J."/>
            <person name="Stage D.E."/>
            <person name="Stark A."/>
            <person name="Stephan W."/>
            <person name="Strausberg R.L."/>
            <person name="Strempel S."/>
            <person name="Sturgill D."/>
            <person name="Sutton G."/>
            <person name="Sutton G.G."/>
            <person name="Tao W."/>
            <person name="Teichmann S."/>
            <person name="Tobari Y.N."/>
            <person name="Tomimura Y."/>
            <person name="Tsolas J.M."/>
            <person name="Valente V.L."/>
            <person name="Venter E."/>
            <person name="Venter J.C."/>
            <person name="Vicario S."/>
            <person name="Vieira F.G."/>
            <person name="Vilella A.J."/>
            <person name="Villasante A."/>
            <person name="Walenz B."/>
            <person name="Wang J."/>
            <person name="Wasserman M."/>
            <person name="Watts T."/>
            <person name="Wilson D."/>
            <person name="Wilson R.K."/>
            <person name="Wing R.A."/>
            <person name="Wolfner M.F."/>
            <person name="Wong A."/>
            <person name="Wong G.K."/>
            <person name="Wu C.I."/>
            <person name="Wu G."/>
            <person name="Yamamoto D."/>
            <person name="Yang H.P."/>
            <person name="Yang S.P."/>
            <person name="Yorke J.A."/>
            <person name="Yoshida K."/>
            <person name="Zdobnov E."/>
            <person name="Zhang P."/>
            <person name="Zhang Y."/>
            <person name="Zimin A.V."/>
            <person name="Baldwin J."/>
            <person name="Abdouelleil A."/>
            <person name="Abdulkadir J."/>
            <person name="Abebe A."/>
            <person name="Abera B."/>
            <person name="Abreu J."/>
            <person name="Acer S.C."/>
            <person name="Aftuck L."/>
            <person name="Alexander A."/>
            <person name="An P."/>
            <person name="Anderson E."/>
            <person name="Anderson S."/>
            <person name="Arachi H."/>
            <person name="Azer M."/>
            <person name="Bachantsang P."/>
            <person name="Barry A."/>
            <person name="Bayul T."/>
            <person name="Berlin A."/>
            <person name="Bessette D."/>
            <person name="Bloom T."/>
            <person name="Blye J."/>
            <person name="Boguslavskiy L."/>
            <person name="Bonnet C."/>
            <person name="Boukhgalter B."/>
            <person name="Bourzgui I."/>
            <person name="Brown A."/>
            <person name="Cahill P."/>
            <person name="Channer S."/>
            <person name="Cheshatsang Y."/>
            <person name="Chuda L."/>
            <person name="Citroen M."/>
            <person name="Collymore A."/>
            <person name="Cooke P."/>
            <person name="Costello M."/>
            <person name="D'Aco K."/>
            <person name="Daza R."/>
            <person name="De Haan G."/>
            <person name="DeGray S."/>
            <person name="DeMaso C."/>
            <person name="Dhargay N."/>
            <person name="Dooley K."/>
            <person name="Dooley E."/>
            <person name="Doricent M."/>
            <person name="Dorje P."/>
            <person name="Dorjee K."/>
            <person name="Dupes A."/>
            <person name="Elong R."/>
            <person name="Falk J."/>
            <person name="Farina A."/>
            <person name="Faro S."/>
            <person name="Ferguson D."/>
            <person name="Fisher S."/>
            <person name="Foley C.D."/>
            <person name="Franke A."/>
            <person name="Friedrich D."/>
            <person name="Gadbois L."/>
            <person name="Gearin G."/>
            <person name="Gearin C.R."/>
            <person name="Giannoukos G."/>
            <person name="Goode T."/>
            <person name="Graham J."/>
            <person name="Grandbois E."/>
            <person name="Grewal S."/>
            <person name="Gyaltsen K."/>
            <person name="Hafez N."/>
            <person name="Hagos B."/>
            <person name="Hall J."/>
            <person name="Henson C."/>
            <person name="Hollinger A."/>
            <person name="Honan T."/>
            <person name="Huard M.D."/>
            <person name="Hughes L."/>
            <person name="Hurhula B."/>
            <person name="Husby M.E."/>
            <person name="Kamat A."/>
            <person name="Kanga B."/>
            <person name="Kashin S."/>
            <person name="Khazanovich D."/>
            <person name="Kisner P."/>
            <person name="Lance K."/>
            <person name="Lara M."/>
            <person name="Lee W."/>
            <person name="Lennon N."/>
            <person name="Letendre F."/>
            <person name="LeVine R."/>
            <person name="Lipovsky A."/>
            <person name="Liu X."/>
            <person name="Liu J."/>
            <person name="Liu S."/>
            <person name="Lokyitsang T."/>
            <person name="Lokyitsang Y."/>
            <person name="Lubonja R."/>
            <person name="Lui A."/>
            <person name="MacDonald P."/>
            <person name="Magnisalis V."/>
            <person name="Maru K."/>
            <person name="Matthews C."/>
            <person name="McCusker W."/>
            <person name="McDonough S."/>
            <person name="Mehta T."/>
            <person name="Meldrim J."/>
            <person name="Meneus L."/>
            <person name="Mihai O."/>
            <person name="Mihalev A."/>
            <person name="Mihova T."/>
            <person name="Mittelman R."/>
            <person name="Mlenga V."/>
            <person name="Montmayeur A."/>
            <person name="Mulrain L."/>
            <person name="Navidi A."/>
            <person name="Naylor J."/>
            <person name="Negash T."/>
            <person name="Nguyen T."/>
            <person name="Nguyen N."/>
            <person name="Nicol R."/>
            <person name="Norbu C."/>
            <person name="Norbu N."/>
            <person name="Novod N."/>
            <person name="O'Neill B."/>
            <person name="Osman S."/>
            <person name="Markiewicz E."/>
            <person name="Oyono O.L."/>
            <person name="Patti C."/>
            <person name="Phunkhang P."/>
            <person name="Pierre F."/>
            <person name="Priest M."/>
            <person name="Raghuraman S."/>
            <person name="Rege F."/>
            <person name="Reyes R."/>
            <person name="Rise C."/>
            <person name="Rogov P."/>
            <person name="Ross K."/>
            <person name="Ryan E."/>
            <person name="Settipalli S."/>
            <person name="Shea T."/>
            <person name="Sherpa N."/>
            <person name="Shi L."/>
            <person name="Shih D."/>
            <person name="Sparrow T."/>
            <person name="Spaulding J."/>
            <person name="Stalker J."/>
            <person name="Stange-Thomann N."/>
            <person name="Stavropoulos S."/>
            <person name="Stone C."/>
            <person name="Strader C."/>
            <person name="Tesfaye S."/>
            <person name="Thomson T."/>
            <person name="Thoulutsang Y."/>
            <person name="Thoulutsang D."/>
            <person name="Topham K."/>
            <person name="Topping I."/>
            <person name="Tsamla T."/>
            <person name="Vassiliev H."/>
            <person name="Vo A."/>
            <person name="Wangchuk T."/>
            <person name="Wangdi T."/>
            <person name="Weiand M."/>
            <person name="Wilkinson J."/>
            <person name="Wilson A."/>
            <person name="Yadav S."/>
            <person name="Young G."/>
            <person name="Yu Q."/>
            <person name="Zembek L."/>
            <person name="Zhong D."/>
            <person name="Zimmer A."/>
            <person name="Zwirko Z."/>
            <person name="Jaffe D.B."/>
            <person name="Alvarez P."/>
            <person name="Brockman W."/>
            <person name="Butler J."/>
            <person name="Chin C."/>
            <person name="Gnerre S."/>
            <person name="Grabherr M."/>
            <person name="Kleber M."/>
            <person name="Mauceli E."/>
            <person name="MacCallum I."/>
        </authorList>
    </citation>
    <scope>NUCLEOTIDE SEQUENCE [LARGE SCALE GENOMIC DNA]</scope>
    <source>
        <strain evidence="19">Tucson 15287-2541.00</strain>
    </source>
</reference>
<dbReference type="PRINTS" id="PR01790">
    <property type="entry name" value="SMP30FAMILY"/>
</dbReference>
<comment type="cofactor">
    <cofactor evidence="2">
        <name>Ca(2+)</name>
        <dbReference type="ChEBI" id="CHEBI:29108"/>
    </cofactor>
</comment>
<dbReference type="InterPro" id="IPR011042">
    <property type="entry name" value="6-blade_b-propeller_TolB-like"/>
</dbReference>
<dbReference type="PhylomeDB" id="B4JNC0"/>
<comment type="catalytic activity">
    <reaction evidence="1">
        <text>D-glucono-1,5-lactone + H2O = D-gluconate + H(+)</text>
        <dbReference type="Rhea" id="RHEA:10440"/>
        <dbReference type="ChEBI" id="CHEBI:15377"/>
        <dbReference type="ChEBI" id="CHEBI:15378"/>
        <dbReference type="ChEBI" id="CHEBI:16217"/>
        <dbReference type="ChEBI" id="CHEBI:18391"/>
        <dbReference type="EC" id="3.1.1.17"/>
    </reaction>
</comment>
<dbReference type="OrthoDB" id="423498at2759"/>
<dbReference type="SMR" id="B4JNC0"/>
<evidence type="ECO:0000256" key="9">
    <source>
        <dbReference type="ARBA" id="ARBA00022490"/>
    </source>
</evidence>
<feature type="binding site" evidence="15">
    <location>
        <position position="227"/>
    </location>
    <ligand>
        <name>substrate</name>
    </ligand>
</feature>
<dbReference type="HOGENOM" id="CLU_036110_3_2_1"/>
<evidence type="ECO:0000256" key="6">
    <source>
        <dbReference type="ARBA" id="ARBA00008853"/>
    </source>
</evidence>
<keyword evidence="11" id="KW-0378">Hydrolase</keyword>
<proteinExistence type="inferred from homology"/>
<evidence type="ECO:0000256" key="15">
    <source>
        <dbReference type="PIRSR" id="PIRSR605511-2"/>
    </source>
</evidence>
<comment type="cofactor">
    <cofactor evidence="15">
        <name>Zn(2+)</name>
        <dbReference type="ChEBI" id="CHEBI:29105"/>
    </cofactor>
    <text evidence="15">Binds 1 divalent metal cation per subunit.</text>
</comment>
<dbReference type="GO" id="GO:0005737">
    <property type="term" value="C:cytoplasm"/>
    <property type="evidence" value="ECO:0007669"/>
    <property type="project" value="UniProtKB-SubCell"/>
</dbReference>
<evidence type="ECO:0000256" key="8">
    <source>
        <dbReference type="ARBA" id="ARBA00016808"/>
    </source>
</evidence>
<feature type="compositionally biased region" description="Acidic residues" evidence="16">
    <location>
        <begin position="30"/>
        <end position="47"/>
    </location>
</feature>
<dbReference type="GO" id="GO:0004341">
    <property type="term" value="F:gluconolactonase activity"/>
    <property type="evidence" value="ECO:0007669"/>
    <property type="project" value="UniProtKB-EC"/>
</dbReference>
<feature type="binding site" evidence="15">
    <location>
        <position position="332"/>
    </location>
    <ligand>
        <name>a divalent metal cation</name>
        <dbReference type="ChEBI" id="CHEBI:60240"/>
    </ligand>
</feature>
<keyword evidence="12" id="KW-0106">Calcium</keyword>
<gene>
    <name evidence="18" type="primary">Dgri\GH24165</name>
    <name evidence="18" type="ORF">Dgri_GH24165</name>
</gene>
<feature type="binding site" evidence="15">
    <location>
        <position position="135"/>
    </location>
    <ligand>
        <name>a divalent metal cation</name>
        <dbReference type="ChEBI" id="CHEBI:60240"/>
    </ligand>
</feature>
<dbReference type="SUPFAM" id="SSF63829">
    <property type="entry name" value="Calcium-dependent phosphotriesterase"/>
    <property type="match status" value="1"/>
</dbReference>
<evidence type="ECO:0000256" key="16">
    <source>
        <dbReference type="SAM" id="MobiDB-lite"/>
    </source>
</evidence>
<dbReference type="GO" id="GO:0019853">
    <property type="term" value="P:L-ascorbic acid biosynthetic process"/>
    <property type="evidence" value="ECO:0007669"/>
    <property type="project" value="TreeGrafter"/>
</dbReference>
<comment type="similarity">
    <text evidence="6">Belongs to the SMP-30/CGR1 family.</text>
</comment>